<keyword evidence="5" id="KW-0540">Nuclease</keyword>
<feature type="domain" description="Type I restriction modification DNA specificity" evidence="4">
    <location>
        <begin position="213"/>
        <end position="377"/>
    </location>
</feature>
<evidence type="ECO:0000313" key="5">
    <source>
        <dbReference type="EMBL" id="MBA4547315.1"/>
    </source>
</evidence>
<dbReference type="RefSeq" id="WP_024634819.1">
    <property type="nucleotide sequence ID" value="NZ_BNJW01000040.1"/>
</dbReference>
<dbReference type="Gene3D" id="3.90.220.20">
    <property type="entry name" value="DNA methylase specificity domains"/>
    <property type="match status" value="2"/>
</dbReference>
<dbReference type="InterPro" id="IPR052021">
    <property type="entry name" value="Type-I_RS_S_subunit"/>
</dbReference>
<dbReference type="Pfam" id="PF01420">
    <property type="entry name" value="Methylase_S"/>
    <property type="match status" value="2"/>
</dbReference>
<comment type="caution">
    <text evidence="5">The sequence shown here is derived from an EMBL/GenBank/DDBJ whole genome shotgun (WGS) entry which is preliminary data.</text>
</comment>
<comment type="similarity">
    <text evidence="1">Belongs to the type-I restriction system S methylase family.</text>
</comment>
<sequence>MSNNTQPEIRFPGFMEDWEERKLNELAEFNPKSDLPERFEYVDLESVVGTELVRHRTENRYSAPSRAQRLAKKNDVFYQTVRPYQKNNYLFDLPYDNYVFSTGYAQMRPIGNGYFLLTLIQEEKFVNRVLERSTGTSYPAINSNDLAKLPVKVPADIQEQQKVGTFFKQIDNTINLHQRKLDLLKETKKGFLQKMFPKNGAKVPEIRFSGFTEDWEQRKLGEIVQITMGQSPNSENYTENPEDYILVQGNADMKNNRVVPRVWTTQITKQAEKGDLILSVRAPVGDIGKTDYDVVLGRGVAAIKGNDFIFQQLGKMKESGYWNRFSTGSTFESINSNDIREALITIPTGEEQQKIGAFFKQLDDTIALHQRKLDLLKETKKGFLQKMFV</sequence>
<evidence type="ECO:0000259" key="4">
    <source>
        <dbReference type="Pfam" id="PF01420"/>
    </source>
</evidence>
<accession>A0A7W1XIL9</accession>
<evidence type="ECO:0000313" key="6">
    <source>
        <dbReference type="Proteomes" id="UP000531895"/>
    </source>
</evidence>
<dbReference type="PANTHER" id="PTHR30408:SF12">
    <property type="entry name" value="TYPE I RESTRICTION ENZYME MJAVIII SPECIFICITY SUBUNIT"/>
    <property type="match status" value="1"/>
</dbReference>
<name>A0A7W1XIL9_9ENTE</name>
<dbReference type="CDD" id="cd17494">
    <property type="entry name" value="RMtype1_S_Sma198ORF994P-TRD2-CR2_like"/>
    <property type="match status" value="1"/>
</dbReference>
<evidence type="ECO:0000256" key="2">
    <source>
        <dbReference type="ARBA" id="ARBA00022747"/>
    </source>
</evidence>
<reference evidence="5 6" key="1">
    <citation type="submission" date="2020-07" db="EMBL/GenBank/DDBJ databases">
        <authorList>
            <person name="Feng H."/>
        </authorList>
    </citation>
    <scope>NUCLEOTIDE SEQUENCE [LARGE SCALE GENOMIC DNA]</scope>
    <source>
        <strain evidence="6">s-7</strain>
    </source>
</reference>
<protein>
    <submittedName>
        <fullName evidence="5">Restriction endonuclease subunit S</fullName>
    </submittedName>
</protein>
<dbReference type="PANTHER" id="PTHR30408">
    <property type="entry name" value="TYPE-1 RESTRICTION ENZYME ECOKI SPECIFICITY PROTEIN"/>
    <property type="match status" value="1"/>
</dbReference>
<dbReference type="GO" id="GO:0004519">
    <property type="term" value="F:endonuclease activity"/>
    <property type="evidence" value="ECO:0007669"/>
    <property type="project" value="UniProtKB-KW"/>
</dbReference>
<organism evidence="5 6">
    <name type="scientific">Enterococcus lactis</name>
    <dbReference type="NCBI Taxonomy" id="357441"/>
    <lineage>
        <taxon>Bacteria</taxon>
        <taxon>Bacillati</taxon>
        <taxon>Bacillota</taxon>
        <taxon>Bacilli</taxon>
        <taxon>Lactobacillales</taxon>
        <taxon>Enterococcaceae</taxon>
        <taxon>Enterococcus</taxon>
    </lineage>
</organism>
<keyword evidence="3" id="KW-0238">DNA-binding</keyword>
<dbReference type="InterPro" id="IPR000055">
    <property type="entry name" value="Restrct_endonuc_typeI_TRD"/>
</dbReference>
<dbReference type="AlphaFoldDB" id="A0A7W1XIL9"/>
<keyword evidence="5" id="KW-0255">Endonuclease</keyword>
<evidence type="ECO:0000256" key="3">
    <source>
        <dbReference type="ARBA" id="ARBA00023125"/>
    </source>
</evidence>
<dbReference type="InterPro" id="IPR044946">
    <property type="entry name" value="Restrct_endonuc_typeI_TRD_sf"/>
</dbReference>
<dbReference type="EMBL" id="JACEIT010000037">
    <property type="protein sequence ID" value="MBA4547315.1"/>
    <property type="molecule type" value="Genomic_DNA"/>
</dbReference>
<dbReference type="GO" id="GO:0009307">
    <property type="term" value="P:DNA restriction-modification system"/>
    <property type="evidence" value="ECO:0007669"/>
    <property type="project" value="UniProtKB-KW"/>
</dbReference>
<proteinExistence type="inferred from homology"/>
<evidence type="ECO:0000256" key="1">
    <source>
        <dbReference type="ARBA" id="ARBA00010923"/>
    </source>
</evidence>
<dbReference type="Proteomes" id="UP000531895">
    <property type="component" value="Unassembled WGS sequence"/>
</dbReference>
<keyword evidence="5" id="KW-0378">Hydrolase</keyword>
<dbReference type="GO" id="GO:0003677">
    <property type="term" value="F:DNA binding"/>
    <property type="evidence" value="ECO:0007669"/>
    <property type="project" value="UniProtKB-KW"/>
</dbReference>
<feature type="domain" description="Type I restriction modification DNA specificity" evidence="4">
    <location>
        <begin position="15"/>
        <end position="185"/>
    </location>
</feature>
<dbReference type="SUPFAM" id="SSF116734">
    <property type="entry name" value="DNA methylase specificity domain"/>
    <property type="match status" value="2"/>
</dbReference>
<keyword evidence="2" id="KW-0680">Restriction system</keyword>
<gene>
    <name evidence="5" type="ORF">H1Z91_13665</name>
</gene>